<dbReference type="InterPro" id="IPR025525">
    <property type="entry name" value="hAT-like_transposase_RNase-H"/>
</dbReference>
<dbReference type="GO" id="GO:0003677">
    <property type="term" value="F:DNA binding"/>
    <property type="evidence" value="ECO:0007669"/>
    <property type="project" value="UniProtKB-KW"/>
</dbReference>
<keyword evidence="5" id="KW-0862">Zinc</keyword>
<sequence>MSQSQANSSAPTSEPKKRKAVETRSQVWDHFEKSSNKEGILIVGKCEYCGKTYAADPKKDGTSSLKNHMIECLKNPHVKETRQSMLVFQSSKFENESVLSSWVFNQDNVRKALTRMVIIDELSFKFVEGRGFKKFVEESCPMFKIPSRWTINRDVYGMFFQERSNLKNGVLEKHFSILGCSSVRVQYLHMRCITHTLNLVVRDGLKMADPVVTKLRDTVQWLTSSPARVSKFKELASLLGVGEKSSLCLDVPSRWNSTYMMLQTAILYRVVFKAYEGHDASFKSDLGDSMLADYDWDYLESFIYILQAFYEMTLKISGSPYVNSNSYLTEISELSYILANMMVSQNRIEQNIGKTMKEKFDKYWGDPDNMNLVIFFASIVDPRDKVEYMPFQLRQLYGEAKGDECFNMVKSKLTSLFEDYVAEYSTSKFEPSNVQSQPEKCTPIGSVRSRLISRLKKQTLESGALEKKKSELELYLSEAVVDDSDDLDVLSWWKLNCERFPVLSKIARDLLAVPISTVASESMFSTSGRVLDDFRSSLTPKILEAFICTQDWLRESTEPILVEENLNEIEKFEKGTSTTLIHQL</sequence>
<dbReference type="InterPro" id="IPR036236">
    <property type="entry name" value="Znf_C2H2_sf"/>
</dbReference>
<gene>
    <name evidence="13" type="ORF">OSB04_019883</name>
</gene>
<dbReference type="SUPFAM" id="SSF57667">
    <property type="entry name" value="beta-beta-alpha zinc fingers"/>
    <property type="match status" value="1"/>
</dbReference>
<keyword evidence="9" id="KW-0539">Nucleus</keyword>
<evidence type="ECO:0000256" key="5">
    <source>
        <dbReference type="ARBA" id="ARBA00022833"/>
    </source>
</evidence>
<evidence type="ECO:0000256" key="8">
    <source>
        <dbReference type="ARBA" id="ARBA00023163"/>
    </source>
</evidence>
<dbReference type="Pfam" id="PF02892">
    <property type="entry name" value="zf-BED"/>
    <property type="match status" value="1"/>
</dbReference>
<proteinExistence type="predicted"/>
<dbReference type="GO" id="GO:0008270">
    <property type="term" value="F:zinc ion binding"/>
    <property type="evidence" value="ECO:0007669"/>
    <property type="project" value="UniProtKB-KW"/>
</dbReference>
<dbReference type="SUPFAM" id="SSF140996">
    <property type="entry name" value="Hermes dimerisation domain"/>
    <property type="match status" value="1"/>
</dbReference>
<evidence type="ECO:0000256" key="7">
    <source>
        <dbReference type="ARBA" id="ARBA00023125"/>
    </source>
</evidence>
<evidence type="ECO:0000313" key="14">
    <source>
        <dbReference type="Proteomes" id="UP001172457"/>
    </source>
</evidence>
<dbReference type="SUPFAM" id="SSF53098">
    <property type="entry name" value="Ribonuclease H-like"/>
    <property type="match status" value="1"/>
</dbReference>
<keyword evidence="3" id="KW-0479">Metal-binding</keyword>
<evidence type="ECO:0000256" key="9">
    <source>
        <dbReference type="ARBA" id="ARBA00023242"/>
    </source>
</evidence>
<feature type="region of interest" description="Disordered" evidence="11">
    <location>
        <begin position="1"/>
        <end position="25"/>
    </location>
</feature>
<protein>
    <recommendedName>
        <fullName evidence="12">BED-type domain-containing protein</fullName>
    </recommendedName>
</protein>
<keyword evidence="14" id="KW-1185">Reference proteome</keyword>
<dbReference type="PANTHER" id="PTHR46481:SF7">
    <property type="entry name" value="ZINC FINGER BED DOMAIN-CONTAINING PROTEIN RICESLEEPER 2-LIKE"/>
    <property type="match status" value="1"/>
</dbReference>
<name>A0AA38WCS3_9ASTR</name>
<dbReference type="EMBL" id="JARYMX010000005">
    <property type="protein sequence ID" value="KAJ9547340.1"/>
    <property type="molecule type" value="Genomic_DNA"/>
</dbReference>
<accession>A0AA38WCS3</accession>
<keyword evidence="7" id="KW-0238">DNA-binding</keyword>
<reference evidence="13" key="1">
    <citation type="submission" date="2023-03" db="EMBL/GenBank/DDBJ databases">
        <title>Chromosome-scale reference genome and RAD-based genetic map of yellow starthistle (Centaurea solstitialis) reveal putative structural variation and QTLs associated with invader traits.</title>
        <authorList>
            <person name="Reatini B."/>
            <person name="Cang F.A."/>
            <person name="Jiang Q."/>
            <person name="Mckibben M.T.W."/>
            <person name="Barker M.S."/>
            <person name="Rieseberg L.H."/>
            <person name="Dlugosch K.M."/>
        </authorList>
    </citation>
    <scope>NUCLEOTIDE SEQUENCE</scope>
    <source>
        <strain evidence="13">CAN-66</strain>
        <tissue evidence="13">Leaf</tissue>
    </source>
</reference>
<dbReference type="GO" id="GO:0046983">
    <property type="term" value="F:protein dimerization activity"/>
    <property type="evidence" value="ECO:0007669"/>
    <property type="project" value="InterPro"/>
</dbReference>
<evidence type="ECO:0000259" key="12">
    <source>
        <dbReference type="PROSITE" id="PS50808"/>
    </source>
</evidence>
<comment type="subunit">
    <text evidence="2">Homodimer.</text>
</comment>
<comment type="subcellular location">
    <subcellularLocation>
        <location evidence="1">Nucleus</location>
    </subcellularLocation>
</comment>
<evidence type="ECO:0000256" key="4">
    <source>
        <dbReference type="ARBA" id="ARBA00022771"/>
    </source>
</evidence>
<dbReference type="PANTHER" id="PTHR46481">
    <property type="entry name" value="ZINC FINGER BED DOMAIN-CONTAINING PROTEIN 4"/>
    <property type="match status" value="1"/>
</dbReference>
<evidence type="ECO:0000256" key="1">
    <source>
        <dbReference type="ARBA" id="ARBA00004123"/>
    </source>
</evidence>
<organism evidence="13 14">
    <name type="scientific">Centaurea solstitialis</name>
    <name type="common">yellow star-thistle</name>
    <dbReference type="NCBI Taxonomy" id="347529"/>
    <lineage>
        <taxon>Eukaryota</taxon>
        <taxon>Viridiplantae</taxon>
        <taxon>Streptophyta</taxon>
        <taxon>Embryophyta</taxon>
        <taxon>Tracheophyta</taxon>
        <taxon>Spermatophyta</taxon>
        <taxon>Magnoliopsida</taxon>
        <taxon>eudicotyledons</taxon>
        <taxon>Gunneridae</taxon>
        <taxon>Pentapetalae</taxon>
        <taxon>asterids</taxon>
        <taxon>campanulids</taxon>
        <taxon>Asterales</taxon>
        <taxon>Asteraceae</taxon>
        <taxon>Carduoideae</taxon>
        <taxon>Cardueae</taxon>
        <taxon>Centaureinae</taxon>
        <taxon>Centaurea</taxon>
    </lineage>
</organism>
<dbReference type="SMART" id="SM00614">
    <property type="entry name" value="ZnF_BED"/>
    <property type="match status" value="1"/>
</dbReference>
<dbReference type="InterPro" id="IPR003656">
    <property type="entry name" value="Znf_BED"/>
</dbReference>
<dbReference type="Pfam" id="PF14372">
    <property type="entry name" value="hAT-like_RNase-H"/>
    <property type="match status" value="1"/>
</dbReference>
<dbReference type="Proteomes" id="UP001172457">
    <property type="component" value="Chromosome 5"/>
</dbReference>
<dbReference type="Pfam" id="PF05699">
    <property type="entry name" value="Dimer_Tnp_hAT"/>
    <property type="match status" value="1"/>
</dbReference>
<evidence type="ECO:0000256" key="2">
    <source>
        <dbReference type="ARBA" id="ARBA00011738"/>
    </source>
</evidence>
<keyword evidence="8" id="KW-0804">Transcription</keyword>
<dbReference type="AlphaFoldDB" id="A0AA38WCS3"/>
<evidence type="ECO:0000256" key="6">
    <source>
        <dbReference type="ARBA" id="ARBA00023015"/>
    </source>
</evidence>
<keyword evidence="4 10" id="KW-0863">Zinc-finger</keyword>
<dbReference type="InterPro" id="IPR012337">
    <property type="entry name" value="RNaseH-like_sf"/>
</dbReference>
<dbReference type="InterPro" id="IPR052035">
    <property type="entry name" value="ZnF_BED_domain_contain"/>
</dbReference>
<dbReference type="PROSITE" id="PS50808">
    <property type="entry name" value="ZF_BED"/>
    <property type="match status" value="1"/>
</dbReference>
<keyword evidence="6" id="KW-0805">Transcription regulation</keyword>
<feature type="domain" description="BED-type" evidence="12">
    <location>
        <begin position="22"/>
        <end position="84"/>
    </location>
</feature>
<evidence type="ECO:0000256" key="10">
    <source>
        <dbReference type="PROSITE-ProRule" id="PRU00027"/>
    </source>
</evidence>
<evidence type="ECO:0000256" key="11">
    <source>
        <dbReference type="SAM" id="MobiDB-lite"/>
    </source>
</evidence>
<comment type="caution">
    <text evidence="13">The sequence shown here is derived from an EMBL/GenBank/DDBJ whole genome shotgun (WGS) entry which is preliminary data.</text>
</comment>
<feature type="compositionally biased region" description="Polar residues" evidence="11">
    <location>
        <begin position="1"/>
        <end position="12"/>
    </location>
</feature>
<evidence type="ECO:0000313" key="13">
    <source>
        <dbReference type="EMBL" id="KAJ9547340.1"/>
    </source>
</evidence>
<dbReference type="GO" id="GO:0005634">
    <property type="term" value="C:nucleus"/>
    <property type="evidence" value="ECO:0007669"/>
    <property type="project" value="UniProtKB-SubCell"/>
</dbReference>
<dbReference type="InterPro" id="IPR008906">
    <property type="entry name" value="HATC_C_dom"/>
</dbReference>
<evidence type="ECO:0000256" key="3">
    <source>
        <dbReference type="ARBA" id="ARBA00022723"/>
    </source>
</evidence>